<comment type="caution">
    <text evidence="1">The sequence shown here is derived from an EMBL/GenBank/DDBJ whole genome shotgun (WGS) entry which is preliminary data.</text>
</comment>
<name>A0A150GTG2_GONPE</name>
<dbReference type="EMBL" id="LSYV01000009">
    <property type="protein sequence ID" value="KXZ53012.1"/>
    <property type="molecule type" value="Genomic_DNA"/>
</dbReference>
<keyword evidence="2" id="KW-1185">Reference proteome</keyword>
<evidence type="ECO:0000313" key="2">
    <source>
        <dbReference type="Proteomes" id="UP000075714"/>
    </source>
</evidence>
<organism evidence="1 2">
    <name type="scientific">Gonium pectorale</name>
    <name type="common">Green alga</name>
    <dbReference type="NCBI Taxonomy" id="33097"/>
    <lineage>
        <taxon>Eukaryota</taxon>
        <taxon>Viridiplantae</taxon>
        <taxon>Chlorophyta</taxon>
        <taxon>core chlorophytes</taxon>
        <taxon>Chlorophyceae</taxon>
        <taxon>CS clade</taxon>
        <taxon>Chlamydomonadales</taxon>
        <taxon>Volvocaceae</taxon>
        <taxon>Gonium</taxon>
    </lineage>
</organism>
<dbReference type="AlphaFoldDB" id="A0A150GTG2"/>
<gene>
    <name evidence="1" type="ORF">GPECTOR_8g380</name>
</gene>
<protein>
    <submittedName>
        <fullName evidence="1">Uncharacterized protein</fullName>
    </submittedName>
</protein>
<dbReference type="Proteomes" id="UP000075714">
    <property type="component" value="Unassembled WGS sequence"/>
</dbReference>
<dbReference type="OrthoDB" id="543819at2759"/>
<reference evidence="2" key="1">
    <citation type="journal article" date="2016" name="Nat. Commun.">
        <title>The Gonium pectorale genome demonstrates co-option of cell cycle regulation during the evolution of multicellularity.</title>
        <authorList>
            <person name="Hanschen E.R."/>
            <person name="Marriage T.N."/>
            <person name="Ferris P.J."/>
            <person name="Hamaji T."/>
            <person name="Toyoda A."/>
            <person name="Fujiyama A."/>
            <person name="Neme R."/>
            <person name="Noguchi H."/>
            <person name="Minakuchi Y."/>
            <person name="Suzuki M."/>
            <person name="Kawai-Toyooka H."/>
            <person name="Smith D.R."/>
            <person name="Sparks H."/>
            <person name="Anderson J."/>
            <person name="Bakaric R."/>
            <person name="Luria V."/>
            <person name="Karger A."/>
            <person name="Kirschner M.W."/>
            <person name="Durand P.M."/>
            <person name="Michod R.E."/>
            <person name="Nozaki H."/>
            <person name="Olson B.J."/>
        </authorList>
    </citation>
    <scope>NUCLEOTIDE SEQUENCE [LARGE SCALE GENOMIC DNA]</scope>
    <source>
        <strain evidence="2">NIES-2863</strain>
    </source>
</reference>
<accession>A0A150GTG2</accession>
<sequence length="442" mass="47167">MSRLKRRFKGDDDKIGAFTVRMMLMSEEQLEVLKRGWNYVQDVPEEVESYLMTALPVISRGGGGGGGSGRGSAAVLLLVMCRHCFEVKAGKAITMKGVTAFGQPVRHVMSFPYYDLTFLRCAGSLPPDFPAKPLTLLTGRVLSIVHLVAYPLATDTTAPGGLLESSDKPTVSGGSLVWMTDDADELVVDYAGAMPNSSGGGVMWCPDPAAGPPQLAGIHTGTVLHLAPPPPQGDPDFIETTENARQREPLGLFVPAHTLRHILSAHGSLLGLLTTMLSIGAPVHLVAHPPATDESTVGYAEHDEKPIVSGCSVVRIRVDADEMAAEYTAGAVSDSSSSGGAVMRSWTPDLPPELVGIHTGTVFHLATFEGRPNAYFPAPSDLKFYDAPETEEWSSVPAATDAEARRQRAAPGKRRKLSSGIGVFVPTHTLVRILQEHFKLLG</sequence>
<proteinExistence type="predicted"/>
<evidence type="ECO:0000313" key="1">
    <source>
        <dbReference type="EMBL" id="KXZ53012.1"/>
    </source>
</evidence>